<reference evidence="1 2" key="2">
    <citation type="journal article" date="2012" name="Stand. Genomic Sci.">
        <title>Complete genome sequence of the termite hindgut bacterium Spirochaeta coccoides type strain (SPN1(T)), reclassification in the genus Sphaerochaeta as Sphaerochaeta coccoides comb. nov. and emendations of the family Spirochaetaceae and the genus Sphaerochaeta.</title>
        <authorList>
            <person name="Abt B."/>
            <person name="Han C."/>
            <person name="Scheuner C."/>
            <person name="Lu M."/>
            <person name="Lapidus A."/>
            <person name="Nolan M."/>
            <person name="Lucas S."/>
            <person name="Hammon N."/>
            <person name="Deshpande S."/>
            <person name="Cheng J.F."/>
            <person name="Tapia R."/>
            <person name="Goodwin L.A."/>
            <person name="Pitluck S."/>
            <person name="Liolios K."/>
            <person name="Pagani I."/>
            <person name="Ivanova N."/>
            <person name="Mavromatis K."/>
            <person name="Mikhailova N."/>
            <person name="Huntemann M."/>
            <person name="Pati A."/>
            <person name="Chen A."/>
            <person name="Palaniappan K."/>
            <person name="Land M."/>
            <person name="Hauser L."/>
            <person name="Brambilla E.M."/>
            <person name="Rohde M."/>
            <person name="Spring S."/>
            <person name="Gronow S."/>
            <person name="Goker M."/>
            <person name="Woyke T."/>
            <person name="Bristow J."/>
            <person name="Eisen J.A."/>
            <person name="Markowitz V."/>
            <person name="Hugenholtz P."/>
            <person name="Kyrpides N.C."/>
            <person name="Klenk H.P."/>
            <person name="Detter J.C."/>
        </authorList>
    </citation>
    <scope>NUCLEOTIDE SEQUENCE [LARGE SCALE GENOMIC DNA]</scope>
    <source>
        <strain evidence="2">ATCC BAA-1237 / DSM 17374 / SPN1</strain>
    </source>
</reference>
<dbReference type="OrthoDB" id="9796880at2"/>
<accession>F4GLV0</accession>
<proteinExistence type="predicted"/>
<dbReference type="KEGG" id="scc:Spico_1793"/>
<evidence type="ECO:0000313" key="2">
    <source>
        <dbReference type="Proteomes" id="UP000007939"/>
    </source>
</evidence>
<dbReference type="Proteomes" id="UP000007939">
    <property type="component" value="Chromosome"/>
</dbReference>
<reference evidence="2" key="1">
    <citation type="submission" date="2011-04" db="EMBL/GenBank/DDBJ databases">
        <title>The complete genome of Spirochaeta coccoides DSM 17374.</title>
        <authorList>
            <person name="Lucas S."/>
            <person name="Copeland A."/>
            <person name="Lapidus A."/>
            <person name="Bruce D."/>
            <person name="Goodwin L."/>
            <person name="Pitluck S."/>
            <person name="Peters L."/>
            <person name="Kyrpides N."/>
            <person name="Mavromatis K."/>
            <person name="Pagani I."/>
            <person name="Ivanova N."/>
            <person name="Ovchinnikova G."/>
            <person name="Lu M."/>
            <person name="Detter J.C."/>
            <person name="Tapia R."/>
            <person name="Han C."/>
            <person name="Land M."/>
            <person name="Hauser L."/>
            <person name="Markowitz V."/>
            <person name="Cheng J.-F."/>
            <person name="Hugenholtz P."/>
            <person name="Woyke T."/>
            <person name="Wu D."/>
            <person name="Spring S."/>
            <person name="Schroeder M."/>
            <person name="Brambilla E."/>
            <person name="Klenk H.-P."/>
            <person name="Eisen J.A."/>
        </authorList>
    </citation>
    <scope>NUCLEOTIDE SEQUENCE [LARGE SCALE GENOMIC DNA]</scope>
    <source>
        <strain evidence="2">ATCC BAA-1237 / DSM 17374 / SPN1</strain>
    </source>
</reference>
<name>F4GLV0_PARC1</name>
<organism evidence="1 2">
    <name type="scientific">Parasphaerochaeta coccoides (strain ATCC BAA-1237 / DSM 17374 / SPN1)</name>
    <name type="common">Sphaerochaeta coccoides</name>
    <dbReference type="NCBI Taxonomy" id="760011"/>
    <lineage>
        <taxon>Bacteria</taxon>
        <taxon>Pseudomonadati</taxon>
        <taxon>Spirochaetota</taxon>
        <taxon>Spirochaetia</taxon>
        <taxon>Spirochaetales</taxon>
        <taxon>Sphaerochaetaceae</taxon>
        <taxon>Parasphaerochaeta</taxon>
    </lineage>
</organism>
<dbReference type="eggNOG" id="COG2080">
    <property type="taxonomic scope" value="Bacteria"/>
</dbReference>
<protein>
    <submittedName>
        <fullName evidence="1">Uncharacterized protein</fullName>
    </submittedName>
</protein>
<dbReference type="RefSeq" id="WP_013740384.1">
    <property type="nucleotide sequence ID" value="NC_015436.1"/>
</dbReference>
<dbReference type="STRING" id="760011.Spico_1793"/>
<dbReference type="EMBL" id="CP002659">
    <property type="protein sequence ID" value="AEC02991.1"/>
    <property type="molecule type" value="Genomic_DNA"/>
</dbReference>
<keyword evidence="2" id="KW-1185">Reference proteome</keyword>
<sequence>MKLDFQLDNKKISVNVNADKPLSLILAEDIPKDFSWNPFFGSLTREPVFIDDELVLPAQMPAFRVRGTTIRSYNGFRKTRLCRDIERAYAFHECYPDGGSYAAITMILESMITDIDASKTPARISTPEENPNRPTAEPTTLDMVTIEQDLDDIACTTMDVGQLILIARTAAEYRRRRNVRRN</sequence>
<dbReference type="HOGENOM" id="CLU_1481108_0_0_12"/>
<gene>
    <name evidence="1" type="ordered locus">Spico_1793</name>
</gene>
<evidence type="ECO:0000313" key="1">
    <source>
        <dbReference type="EMBL" id="AEC02991.1"/>
    </source>
</evidence>
<dbReference type="AlphaFoldDB" id="F4GLV0"/>